<dbReference type="GO" id="GO:0046872">
    <property type="term" value="F:metal ion binding"/>
    <property type="evidence" value="ECO:0007669"/>
    <property type="project" value="UniProtKB-KW"/>
</dbReference>
<dbReference type="EMBL" id="MLJW01000893">
    <property type="protein sequence ID" value="OIQ81688.1"/>
    <property type="molecule type" value="Genomic_DNA"/>
</dbReference>
<dbReference type="InterPro" id="IPR007837">
    <property type="entry name" value="DinB"/>
</dbReference>
<evidence type="ECO:0000256" key="1">
    <source>
        <dbReference type="ARBA" id="ARBA00022723"/>
    </source>
</evidence>
<keyword evidence="1" id="KW-0479">Metal-binding</keyword>
<protein>
    <submittedName>
        <fullName evidence="2">DinB family protein</fullName>
    </submittedName>
</protein>
<dbReference type="InterPro" id="IPR034660">
    <property type="entry name" value="DinB/YfiT-like"/>
</dbReference>
<accession>A0A1J5QE01</accession>
<dbReference type="Gene3D" id="1.20.120.450">
    <property type="entry name" value="dinb family like domain"/>
    <property type="match status" value="1"/>
</dbReference>
<sequence length="177" mass="20274">MTTLRNHLRTMARYHAWATRKLLDEHVAQLPEADYRRDCGLFFKSIHGTLNHLLVGDALLWFPRLAEGVSPKIKLDMEAEPDRPRLRQRLLDAVAAWEPFVAHLSEERLAGELHYTTTQGIPTSLPYAATLAHALNHGTHHRVQITAALTMMGHPSPEIDLVWMLQAERRQQEQQQP</sequence>
<reference evidence="2" key="1">
    <citation type="submission" date="2016-10" db="EMBL/GenBank/DDBJ databases">
        <title>Sequence of Gallionella enrichment culture.</title>
        <authorList>
            <person name="Poehlein A."/>
            <person name="Muehling M."/>
            <person name="Daniel R."/>
        </authorList>
    </citation>
    <scope>NUCLEOTIDE SEQUENCE</scope>
</reference>
<proteinExistence type="predicted"/>
<comment type="caution">
    <text evidence="2">The sequence shown here is derived from an EMBL/GenBank/DDBJ whole genome shotgun (WGS) entry which is preliminary data.</text>
</comment>
<evidence type="ECO:0000313" key="2">
    <source>
        <dbReference type="EMBL" id="OIQ81688.1"/>
    </source>
</evidence>
<name>A0A1J5QE01_9ZZZZ</name>
<dbReference type="PANTHER" id="PTHR37302">
    <property type="entry name" value="SLR1116 PROTEIN"/>
    <property type="match status" value="1"/>
</dbReference>
<dbReference type="SUPFAM" id="SSF109854">
    <property type="entry name" value="DinB/YfiT-like putative metalloenzymes"/>
    <property type="match status" value="1"/>
</dbReference>
<organism evidence="2">
    <name type="scientific">mine drainage metagenome</name>
    <dbReference type="NCBI Taxonomy" id="410659"/>
    <lineage>
        <taxon>unclassified sequences</taxon>
        <taxon>metagenomes</taxon>
        <taxon>ecological metagenomes</taxon>
    </lineage>
</organism>
<gene>
    <name evidence="2" type="ORF">GALL_365420</name>
</gene>
<dbReference type="PANTHER" id="PTHR37302:SF1">
    <property type="entry name" value="PROTEIN DINB"/>
    <property type="match status" value="1"/>
</dbReference>
<dbReference type="Pfam" id="PF05163">
    <property type="entry name" value="DinB"/>
    <property type="match status" value="1"/>
</dbReference>
<dbReference type="AlphaFoldDB" id="A0A1J5QE01"/>